<organism evidence="1 2">
    <name type="scientific">Methanotorris formicicus Mc-S-70</name>
    <dbReference type="NCBI Taxonomy" id="647171"/>
    <lineage>
        <taxon>Archaea</taxon>
        <taxon>Methanobacteriati</taxon>
        <taxon>Methanobacteriota</taxon>
        <taxon>Methanomada group</taxon>
        <taxon>Methanococci</taxon>
        <taxon>Methanococcales</taxon>
        <taxon>Methanocaldococcaceae</taxon>
        <taxon>Methanotorris</taxon>
    </lineage>
</organism>
<dbReference type="AlphaFoldDB" id="H1L1A2"/>
<evidence type="ECO:0000313" key="2">
    <source>
        <dbReference type="Proteomes" id="UP000003706"/>
    </source>
</evidence>
<evidence type="ECO:0000313" key="1">
    <source>
        <dbReference type="EMBL" id="EHP83915.1"/>
    </source>
</evidence>
<comment type="caution">
    <text evidence="1">The sequence shown here is derived from an EMBL/GenBank/DDBJ whole genome shotgun (WGS) entry which is preliminary data.</text>
</comment>
<dbReference type="OrthoDB" id="65910at2157"/>
<dbReference type="STRING" id="647171.MetfoDRAFT_1826"/>
<name>H1L1A2_9EURY</name>
<reference evidence="1 2" key="1">
    <citation type="submission" date="2011-09" db="EMBL/GenBank/DDBJ databases">
        <title>The draft genome of Methanotorris formicicus Mc-S-70.</title>
        <authorList>
            <consortium name="US DOE Joint Genome Institute (JGI-PGF)"/>
            <person name="Lucas S."/>
            <person name="Han J."/>
            <person name="Lapidus A."/>
            <person name="Cheng J.-F."/>
            <person name="Goodwin L."/>
            <person name="Pitluck S."/>
            <person name="Peters L."/>
            <person name="Land M.L."/>
            <person name="Hauser L."/>
            <person name="Sieprawska-Lupa M."/>
            <person name="Takai K."/>
            <person name="Miyazaki J."/>
            <person name="Whitman W."/>
            <person name="Woyke T.J."/>
        </authorList>
    </citation>
    <scope>NUCLEOTIDE SEQUENCE [LARGE SCALE GENOMIC DNA]</scope>
    <source>
        <strain evidence="1 2">Mc-S-70</strain>
    </source>
</reference>
<accession>H1L1A2</accession>
<dbReference type="Proteomes" id="UP000003706">
    <property type="component" value="Unassembled WGS sequence"/>
</dbReference>
<gene>
    <name evidence="1" type="ORF">MetfoDRAFT_1826</name>
</gene>
<sequence>MHLVVVNYDKDIERKRVDYLIEKWSKRGRIEKIKKTAIIVDVDDIDEFVKEISSKLEGNEEEKLKLYKIEEVKKKIPKERKILKYKINDREFLEKFIDYLMAKMGGSYVSSIGKTAKYEIYTKKGRGIIKITLNSNIIFEIEGYGEVVDFLSEKIDEEMSFIVKGG</sequence>
<keyword evidence="2" id="KW-1185">Reference proteome</keyword>
<dbReference type="EMBL" id="AGJL01000066">
    <property type="protein sequence ID" value="EHP83915.1"/>
    <property type="molecule type" value="Genomic_DNA"/>
</dbReference>
<proteinExistence type="predicted"/>
<dbReference type="PATRIC" id="fig|647171.4.peg.1764"/>
<dbReference type="RefSeq" id="WP_007045247.1">
    <property type="nucleotide sequence ID" value="NZ_AGJL01000066.1"/>
</dbReference>
<protein>
    <submittedName>
        <fullName evidence="1">Uncharacterized protein</fullName>
    </submittedName>
</protein>